<reference evidence="1" key="1">
    <citation type="submission" date="2020-05" db="EMBL/GenBank/DDBJ databases">
        <authorList>
            <person name="Chiriac C."/>
            <person name="Salcher M."/>
            <person name="Ghai R."/>
            <person name="Kavagutti S V."/>
        </authorList>
    </citation>
    <scope>NUCLEOTIDE SEQUENCE</scope>
</reference>
<evidence type="ECO:0000313" key="1">
    <source>
        <dbReference type="EMBL" id="CAB4956777.1"/>
    </source>
</evidence>
<dbReference type="AlphaFoldDB" id="A0A6J7KMA3"/>
<sequence>MDPVTTTPSPFAGSEVAHQVTVVEGRFSHASCSCGWQGAARRARTTARTEAHDHALLYADGRKPEVKSRKLATDAQAAAISQ</sequence>
<organism evidence="1">
    <name type="scientific">freshwater metagenome</name>
    <dbReference type="NCBI Taxonomy" id="449393"/>
    <lineage>
        <taxon>unclassified sequences</taxon>
        <taxon>metagenomes</taxon>
        <taxon>ecological metagenomes</taxon>
    </lineage>
</organism>
<protein>
    <submittedName>
        <fullName evidence="1">Unannotated protein</fullName>
    </submittedName>
</protein>
<evidence type="ECO:0000313" key="2">
    <source>
        <dbReference type="EMBL" id="CAB5030736.1"/>
    </source>
</evidence>
<dbReference type="EMBL" id="CAFBPU010000016">
    <property type="protein sequence ID" value="CAB5030736.1"/>
    <property type="molecule type" value="Genomic_DNA"/>
</dbReference>
<gene>
    <name evidence="1" type="ORF">UFOPK3752_02018</name>
    <name evidence="2" type="ORF">UFOPK4150_00936</name>
</gene>
<accession>A0A6J7KMA3</accession>
<name>A0A6J7KMA3_9ZZZZ</name>
<proteinExistence type="predicted"/>
<dbReference type="EMBL" id="CAFBND010000118">
    <property type="protein sequence ID" value="CAB4956777.1"/>
    <property type="molecule type" value="Genomic_DNA"/>
</dbReference>